<dbReference type="Gene3D" id="2.40.128.130">
    <property type="entry name" value="Autotransporter beta-domain"/>
    <property type="match status" value="1"/>
</dbReference>
<gene>
    <name evidence="2" type="ORF">JY500_00140</name>
</gene>
<accession>A0ABX7M6H4</accession>
<sequence length="315" mass="33857">MFAVRLALSALAVALAIPPAVAQVRPYRITGSNIQKAANGVLSLMSYSAIPDITSSSLSISSDATGNPDLLMSQVGGGFTWSRETPIYLEGAAAYSRYDPSFVATDGTNTRSIPVKWTSLSGTGGIGWDFPIADHLVLRPIFNFSLGTVASDLTVARAFIENKLDHDIAFLDGGTLNAYGLGGSLMLDYEAAYESHETDIEARITNLTLRSFNNTSEAVQGSSNSTTANIWARYRAPTPWRLMDRPVRYVLECAHSEYFGDQRGALGFVRLSQVGAGIEFDSSAYDIIVTRTRLVARYVFGDGVGGMSVGFAVSF</sequence>
<feature type="chain" id="PRO_5045855636" description="Autotransporter domain-containing protein" evidence="1">
    <location>
        <begin position="23"/>
        <end position="315"/>
    </location>
</feature>
<evidence type="ECO:0000313" key="3">
    <source>
        <dbReference type="Proteomes" id="UP000663570"/>
    </source>
</evidence>
<dbReference type="SUPFAM" id="SSF103515">
    <property type="entry name" value="Autotransporter"/>
    <property type="match status" value="1"/>
</dbReference>
<dbReference type="InterPro" id="IPR036709">
    <property type="entry name" value="Autotransporte_beta_dom_sf"/>
</dbReference>
<dbReference type="Proteomes" id="UP000663570">
    <property type="component" value="Chromosome"/>
</dbReference>
<keyword evidence="1" id="KW-0732">Signal</keyword>
<protein>
    <recommendedName>
        <fullName evidence="4">Autotransporter domain-containing protein</fullName>
    </recommendedName>
</protein>
<evidence type="ECO:0008006" key="4">
    <source>
        <dbReference type="Google" id="ProtNLM"/>
    </source>
</evidence>
<keyword evidence="3" id="KW-1185">Reference proteome</keyword>
<reference evidence="2 3" key="1">
    <citation type="submission" date="2021-02" db="EMBL/GenBank/DDBJ databases">
        <title>Niveibacterium changnyeongensis HC41.</title>
        <authorList>
            <person name="Kang M."/>
        </authorList>
    </citation>
    <scope>NUCLEOTIDE SEQUENCE [LARGE SCALE GENOMIC DNA]</scope>
    <source>
        <strain evidence="2 3">HC41</strain>
    </source>
</reference>
<dbReference type="RefSeq" id="WP_206254642.1">
    <property type="nucleotide sequence ID" value="NZ_CP071060.1"/>
</dbReference>
<organism evidence="2 3">
    <name type="scientific">Niveibacterium microcysteis</name>
    <dbReference type="NCBI Taxonomy" id="2811415"/>
    <lineage>
        <taxon>Bacteria</taxon>
        <taxon>Pseudomonadati</taxon>
        <taxon>Pseudomonadota</taxon>
        <taxon>Betaproteobacteria</taxon>
        <taxon>Rhodocyclales</taxon>
        <taxon>Rhodocyclaceae</taxon>
        <taxon>Niveibacterium</taxon>
    </lineage>
</organism>
<evidence type="ECO:0000256" key="1">
    <source>
        <dbReference type="SAM" id="SignalP"/>
    </source>
</evidence>
<evidence type="ECO:0000313" key="2">
    <source>
        <dbReference type="EMBL" id="QSI77096.1"/>
    </source>
</evidence>
<name>A0ABX7M6H4_9RHOO</name>
<feature type="signal peptide" evidence="1">
    <location>
        <begin position="1"/>
        <end position="22"/>
    </location>
</feature>
<dbReference type="EMBL" id="CP071060">
    <property type="protein sequence ID" value="QSI77096.1"/>
    <property type="molecule type" value="Genomic_DNA"/>
</dbReference>
<proteinExistence type="predicted"/>